<evidence type="ECO:0000256" key="1">
    <source>
        <dbReference type="ARBA" id="ARBA00023015"/>
    </source>
</evidence>
<dbReference type="EMBL" id="BSRA01000008">
    <property type="protein sequence ID" value="GLV14018.1"/>
    <property type="molecule type" value="Genomic_DNA"/>
</dbReference>
<evidence type="ECO:0000313" key="7">
    <source>
        <dbReference type="Proteomes" id="UP000182589"/>
    </source>
</evidence>
<keyword evidence="3" id="KW-0804">Transcription</keyword>
<dbReference type="SUPFAM" id="SSF47413">
    <property type="entry name" value="lambda repressor-like DNA-binding domains"/>
    <property type="match status" value="1"/>
</dbReference>
<dbReference type="InterPro" id="IPR010982">
    <property type="entry name" value="Lambda_DNA-bd_dom_sf"/>
</dbReference>
<evidence type="ECO:0000259" key="4">
    <source>
        <dbReference type="PROSITE" id="PS50932"/>
    </source>
</evidence>
<protein>
    <submittedName>
        <fullName evidence="5">LacI family transcriptional regulator</fullName>
    </submittedName>
    <submittedName>
        <fullName evidence="6">Transcriptional regulator, LacI family</fullName>
    </submittedName>
</protein>
<dbReference type="SMART" id="SM00354">
    <property type="entry name" value="HTH_LACI"/>
    <property type="match status" value="1"/>
</dbReference>
<evidence type="ECO:0000256" key="3">
    <source>
        <dbReference type="ARBA" id="ARBA00023163"/>
    </source>
</evidence>
<dbReference type="STRING" id="89784.SAMN04489725_106144"/>
<dbReference type="GO" id="GO:0000976">
    <property type="term" value="F:transcription cis-regulatory region binding"/>
    <property type="evidence" value="ECO:0007669"/>
    <property type="project" value="TreeGrafter"/>
</dbReference>
<gene>
    <name evidence="5" type="ORF">Heshes_17020</name>
    <name evidence="6" type="ORF">SAMN04489725_106144</name>
</gene>
<dbReference type="Proteomes" id="UP000182589">
    <property type="component" value="Unassembled WGS sequence"/>
</dbReference>
<dbReference type="InterPro" id="IPR028082">
    <property type="entry name" value="Peripla_BP_I"/>
</dbReference>
<dbReference type="PANTHER" id="PTHR30146:SF109">
    <property type="entry name" value="HTH-TYPE TRANSCRIPTIONAL REGULATOR GALS"/>
    <property type="match status" value="1"/>
</dbReference>
<dbReference type="AlphaFoldDB" id="A0A1H2TUL0"/>
<reference evidence="7" key="1">
    <citation type="submission" date="2016-10" db="EMBL/GenBank/DDBJ databases">
        <authorList>
            <person name="Varghese N."/>
        </authorList>
    </citation>
    <scope>NUCLEOTIDE SEQUENCE [LARGE SCALE GENOMIC DNA]</scope>
    <source>
        <strain evidence="7">DSM 12489</strain>
    </source>
</reference>
<dbReference type="Proteomes" id="UP001157137">
    <property type="component" value="Unassembled WGS sequence"/>
</dbReference>
<reference evidence="5" key="3">
    <citation type="submission" date="2023-02" db="EMBL/GenBank/DDBJ databases">
        <title>Proposal of a novel subspecies: Alicyclobacillus hesperidum subspecies aegle.</title>
        <authorList>
            <person name="Goto K."/>
            <person name="Fujii T."/>
            <person name="Yasui K."/>
            <person name="Mochida K."/>
            <person name="Kato-Tanaka Y."/>
            <person name="Morohoshi S."/>
            <person name="An S.Y."/>
            <person name="Kasai H."/>
            <person name="Yokota A."/>
        </authorList>
    </citation>
    <scope>NUCLEOTIDE SEQUENCE</scope>
    <source>
        <strain evidence="5">DSM 12766</strain>
    </source>
</reference>
<evidence type="ECO:0000313" key="5">
    <source>
        <dbReference type="EMBL" id="GLV14018.1"/>
    </source>
</evidence>
<dbReference type="Pfam" id="PF13377">
    <property type="entry name" value="Peripla_BP_3"/>
    <property type="match status" value="1"/>
</dbReference>
<keyword evidence="7" id="KW-1185">Reference proteome</keyword>
<dbReference type="Gene3D" id="3.40.50.2300">
    <property type="match status" value="2"/>
</dbReference>
<dbReference type="Pfam" id="PF00356">
    <property type="entry name" value="LacI"/>
    <property type="match status" value="1"/>
</dbReference>
<dbReference type="Gene3D" id="1.10.260.40">
    <property type="entry name" value="lambda repressor-like DNA-binding domains"/>
    <property type="match status" value="1"/>
</dbReference>
<keyword evidence="1" id="KW-0805">Transcription regulation</keyword>
<dbReference type="PANTHER" id="PTHR30146">
    <property type="entry name" value="LACI-RELATED TRANSCRIPTIONAL REPRESSOR"/>
    <property type="match status" value="1"/>
</dbReference>
<dbReference type="CDD" id="cd06267">
    <property type="entry name" value="PBP1_LacI_sugar_binding-like"/>
    <property type="match status" value="1"/>
</dbReference>
<evidence type="ECO:0000313" key="6">
    <source>
        <dbReference type="EMBL" id="SDW47582.1"/>
    </source>
</evidence>
<dbReference type="GO" id="GO:0003700">
    <property type="term" value="F:DNA-binding transcription factor activity"/>
    <property type="evidence" value="ECO:0007669"/>
    <property type="project" value="TreeGrafter"/>
</dbReference>
<proteinExistence type="predicted"/>
<dbReference type="CDD" id="cd01392">
    <property type="entry name" value="HTH_LacI"/>
    <property type="match status" value="1"/>
</dbReference>
<evidence type="ECO:0000256" key="2">
    <source>
        <dbReference type="ARBA" id="ARBA00023125"/>
    </source>
</evidence>
<feature type="domain" description="HTH lacI-type" evidence="4">
    <location>
        <begin position="2"/>
        <end position="55"/>
    </location>
</feature>
<name>A0A1H2TUL0_9BACL</name>
<organism evidence="6 7">
    <name type="scientific">Alicyclobacillus hesperidum</name>
    <dbReference type="NCBI Taxonomy" id="89784"/>
    <lineage>
        <taxon>Bacteria</taxon>
        <taxon>Bacillati</taxon>
        <taxon>Bacillota</taxon>
        <taxon>Bacilli</taxon>
        <taxon>Bacillales</taxon>
        <taxon>Alicyclobacillaceae</taxon>
        <taxon>Alicyclobacillus</taxon>
    </lineage>
</organism>
<dbReference type="EMBL" id="FNOJ01000006">
    <property type="protein sequence ID" value="SDW47582.1"/>
    <property type="molecule type" value="Genomic_DNA"/>
</dbReference>
<dbReference type="InterPro" id="IPR046335">
    <property type="entry name" value="LacI/GalR-like_sensor"/>
</dbReference>
<dbReference type="SUPFAM" id="SSF53822">
    <property type="entry name" value="Periplasmic binding protein-like I"/>
    <property type="match status" value="1"/>
</dbReference>
<dbReference type="PROSITE" id="PS50932">
    <property type="entry name" value="HTH_LACI_2"/>
    <property type="match status" value="1"/>
</dbReference>
<dbReference type="PROSITE" id="PS00356">
    <property type="entry name" value="HTH_LACI_1"/>
    <property type="match status" value="1"/>
</dbReference>
<keyword evidence="2" id="KW-0238">DNA-binding</keyword>
<sequence>MATVKDIARLAGVSPTTVSWALNGKRVSEESLRRVLEAAQALNYHPKLSARSLRAGKVFSIGFYIVNPSLDPRLNGYLFPMLAGISKVLAHDGYSMQFDIITPSTVDALTKKALEHSVDGMLVLPQFSGVTEQLMEDLPKDFPVVFMQSDPAAKPPHCVAIDQMKGADLAIRYLYAQGHRDIGMITGPVEHVDNVLRMRSAYQTMQDLHLVWERAWVQQGQFDIESGYIGMKHILAAAKKPSAVFCFNDYMAIGALRAASHVGLRVPHDISILGFDDTDVAEASSPALTTIQQPVFDQGQRAANLLMRMIKQEEVTAQVEWISPMVVERASVERVGS</sequence>
<reference evidence="6" key="2">
    <citation type="submission" date="2016-10" db="EMBL/GenBank/DDBJ databases">
        <authorList>
            <person name="de Groot N.N."/>
        </authorList>
    </citation>
    <scope>NUCLEOTIDE SEQUENCE [LARGE SCALE GENOMIC DNA]</scope>
    <source>
        <strain evidence="6">DSM 12489</strain>
    </source>
</reference>
<accession>A0A1H2TUL0</accession>
<dbReference type="InterPro" id="IPR000843">
    <property type="entry name" value="HTH_LacI"/>
</dbReference>